<comment type="caution">
    <text evidence="1">The sequence shown here is derived from an EMBL/GenBank/DDBJ whole genome shotgun (WGS) entry which is preliminary data.</text>
</comment>
<evidence type="ECO:0000313" key="2">
    <source>
        <dbReference type="Proteomes" id="UP001234581"/>
    </source>
</evidence>
<keyword evidence="2" id="KW-1185">Reference proteome</keyword>
<evidence type="ECO:0000313" key="1">
    <source>
        <dbReference type="EMBL" id="KAJ8651880.1"/>
    </source>
</evidence>
<dbReference type="RefSeq" id="XP_058336794.1">
    <property type="nucleotide sequence ID" value="XM_058492443.1"/>
</dbReference>
<protein>
    <submittedName>
        <fullName evidence="1">Uncharacterized protein</fullName>
    </submittedName>
</protein>
<gene>
    <name evidence="1" type="ORF">O0I10_012549</name>
</gene>
<dbReference type="GeneID" id="83219887"/>
<dbReference type="Proteomes" id="UP001234581">
    <property type="component" value="Unassembled WGS sequence"/>
</dbReference>
<dbReference type="EMBL" id="JARTCD010000133">
    <property type="protein sequence ID" value="KAJ8651880.1"/>
    <property type="molecule type" value="Genomic_DNA"/>
</dbReference>
<reference evidence="1 2" key="1">
    <citation type="submission" date="2023-03" db="EMBL/GenBank/DDBJ databases">
        <title>Genome sequence of Lichtheimia ornata CBS 291.66.</title>
        <authorList>
            <person name="Mohabir J.T."/>
            <person name="Shea T.P."/>
            <person name="Kurbessoian T."/>
            <person name="Berby B."/>
            <person name="Fontaine J."/>
            <person name="Livny J."/>
            <person name="Gnirke A."/>
            <person name="Stajich J.E."/>
            <person name="Cuomo C.A."/>
        </authorList>
    </citation>
    <scope>NUCLEOTIDE SEQUENCE [LARGE SCALE GENOMIC DNA]</scope>
    <source>
        <strain evidence="1">CBS 291.66</strain>
    </source>
</reference>
<dbReference type="AlphaFoldDB" id="A0AAD7URI5"/>
<accession>A0AAD7URI5</accession>
<proteinExistence type="predicted"/>
<organism evidence="1 2">
    <name type="scientific">Lichtheimia ornata</name>
    <dbReference type="NCBI Taxonomy" id="688661"/>
    <lineage>
        <taxon>Eukaryota</taxon>
        <taxon>Fungi</taxon>
        <taxon>Fungi incertae sedis</taxon>
        <taxon>Mucoromycota</taxon>
        <taxon>Mucoromycotina</taxon>
        <taxon>Mucoromycetes</taxon>
        <taxon>Mucorales</taxon>
        <taxon>Lichtheimiaceae</taxon>
        <taxon>Lichtheimia</taxon>
    </lineage>
</organism>
<name>A0AAD7URI5_9FUNG</name>
<sequence>MRLSMEKKFGEMLVKMADSQQHRLLDAAHIIIEITRFLHAHKPVKKGAEDTFIHYSLAPFINNIFHGDHIDSYRANSSLASNSKIRPDFTLHATLLGHRYDMFMVEVKPLQSPLTESDFINLAKDLMCMLNKLVGLQVPGPAVHGMWVDGMQVQTFKMDLVANGMYRLVEMDSFELVRSFDDLSRMRAILQKLGNH</sequence>